<feature type="chain" id="PRO_5044605715" evidence="1">
    <location>
        <begin position="18"/>
        <end position="188"/>
    </location>
</feature>
<keyword evidence="5" id="KW-1185">Reference proteome</keyword>
<dbReference type="EMBL" id="SOPX01000001">
    <property type="protein sequence ID" value="TFB33622.1"/>
    <property type="molecule type" value="Genomic_DNA"/>
</dbReference>
<evidence type="ECO:0000313" key="3">
    <source>
        <dbReference type="EMBL" id="TFB33622.1"/>
    </source>
</evidence>
<dbReference type="AlphaFoldDB" id="A0A497Y4Q5"/>
<keyword evidence="1" id="KW-0732">Signal</keyword>
<comment type="caution">
    <text evidence="2">The sequence shown here is derived from an EMBL/GenBank/DDBJ whole genome shotgun (WGS) entry which is preliminary data.</text>
</comment>
<proteinExistence type="predicted"/>
<protein>
    <submittedName>
        <fullName evidence="2">Uncharacterized protein</fullName>
    </submittedName>
</protein>
<reference evidence="2 4" key="1">
    <citation type="submission" date="2018-10" db="EMBL/GenBank/DDBJ databases">
        <title>Genomic Encyclopedia of Archaeal and Bacterial Type Strains, Phase II (KMG-II): from individual species to whole genera.</title>
        <authorList>
            <person name="Goeker M."/>
        </authorList>
    </citation>
    <scope>NUCLEOTIDE SEQUENCE [LARGE SCALE GENOMIC DNA]</scope>
    <source>
        <strain evidence="2 4">DSM 19624</strain>
    </source>
</reference>
<dbReference type="RefSeq" id="WP_121283923.1">
    <property type="nucleotide sequence ID" value="NZ_RCCK01000011.1"/>
</dbReference>
<dbReference type="Proteomes" id="UP000297429">
    <property type="component" value="Unassembled WGS sequence"/>
</dbReference>
<evidence type="ECO:0000256" key="1">
    <source>
        <dbReference type="SAM" id="SignalP"/>
    </source>
</evidence>
<dbReference type="OrthoDB" id="711462at2"/>
<evidence type="ECO:0000313" key="5">
    <source>
        <dbReference type="Proteomes" id="UP000297429"/>
    </source>
</evidence>
<organism evidence="2 4">
    <name type="scientific">Pedobacter alluvionis</name>
    <dbReference type="NCBI Taxonomy" id="475253"/>
    <lineage>
        <taxon>Bacteria</taxon>
        <taxon>Pseudomonadati</taxon>
        <taxon>Bacteroidota</taxon>
        <taxon>Sphingobacteriia</taxon>
        <taxon>Sphingobacteriales</taxon>
        <taxon>Sphingobacteriaceae</taxon>
        <taxon>Pedobacter</taxon>
    </lineage>
</organism>
<dbReference type="Proteomes" id="UP000273898">
    <property type="component" value="Unassembled WGS sequence"/>
</dbReference>
<feature type="signal peptide" evidence="1">
    <location>
        <begin position="1"/>
        <end position="17"/>
    </location>
</feature>
<accession>A0A497Y4Q5</accession>
<evidence type="ECO:0000313" key="4">
    <source>
        <dbReference type="Proteomes" id="UP000273898"/>
    </source>
</evidence>
<gene>
    <name evidence="2" type="ORF">BCL90_2211</name>
    <name evidence="3" type="ORF">E3V97_06150</name>
</gene>
<evidence type="ECO:0000313" key="2">
    <source>
        <dbReference type="EMBL" id="RLJ77140.1"/>
    </source>
</evidence>
<name>A0A497Y4Q5_9SPHI</name>
<dbReference type="EMBL" id="RCCK01000011">
    <property type="protein sequence ID" value="RLJ77140.1"/>
    <property type="molecule type" value="Genomic_DNA"/>
</dbReference>
<sequence length="188" mass="22102">MKKILVVIMLLPFVALAQLENPTIKSQSLFIRKIIYIKNRNKPVVEVIKDIDADGIKDITISYWENGYWQAELKHYNSSETVFISDVCFVKNNRYMMELKKYTTKVPDDQLQNWKKKYGSKIANGLYYETPVIGMTATMVSMCIGDPSRTNNTETAYYYDSQWVYYNYDKTSAKYYYFRNGKLTTIQD</sequence>
<reference evidence="3 5" key="2">
    <citation type="submission" date="2019-03" db="EMBL/GenBank/DDBJ databases">
        <authorList>
            <person name="He R.-H."/>
        </authorList>
    </citation>
    <scope>NUCLEOTIDE SEQUENCE [LARGE SCALE GENOMIC DNA]</scope>
    <source>
        <strain evidence="3 5">DSM 19624</strain>
    </source>
</reference>